<accession>A0A9P6G9N5</accession>
<evidence type="ECO:0000313" key="2">
    <source>
        <dbReference type="EMBL" id="KAF9731176.1"/>
    </source>
</evidence>
<name>A0A9P6G9N5_9PLEO</name>
<feature type="region of interest" description="Disordered" evidence="1">
    <location>
        <begin position="19"/>
        <end position="43"/>
    </location>
</feature>
<comment type="caution">
    <text evidence="2">The sequence shown here is derived from an EMBL/GenBank/DDBJ whole genome shotgun (WGS) entry which is preliminary data.</text>
</comment>
<keyword evidence="3" id="KW-1185">Reference proteome</keyword>
<dbReference type="AlphaFoldDB" id="A0A9P6G9N5"/>
<gene>
    <name evidence="2" type="ORF">PMIN01_11135</name>
</gene>
<protein>
    <submittedName>
        <fullName evidence="2">Uncharacterized protein</fullName>
    </submittedName>
</protein>
<dbReference type="EMBL" id="WJXW01000013">
    <property type="protein sequence ID" value="KAF9731176.1"/>
    <property type="molecule type" value="Genomic_DNA"/>
</dbReference>
<dbReference type="OrthoDB" id="505607at2759"/>
<dbReference type="Proteomes" id="UP000756921">
    <property type="component" value="Unassembled WGS sequence"/>
</dbReference>
<sequence length="116" mass="12783">MLEVHWPELDARLGLHFEVPKYSPPSSQASDTRDDPLTTQPDLSNTSKIKVIYLGNSMLERLKTTGTSTNLGRLAESGTVWNAGCGGDKTENVNFRLSDKGDGMYLPLEQHGHVKL</sequence>
<evidence type="ECO:0000313" key="3">
    <source>
        <dbReference type="Proteomes" id="UP000756921"/>
    </source>
</evidence>
<proteinExistence type="predicted"/>
<organism evidence="2 3">
    <name type="scientific">Paraphaeosphaeria minitans</name>
    <dbReference type="NCBI Taxonomy" id="565426"/>
    <lineage>
        <taxon>Eukaryota</taxon>
        <taxon>Fungi</taxon>
        <taxon>Dikarya</taxon>
        <taxon>Ascomycota</taxon>
        <taxon>Pezizomycotina</taxon>
        <taxon>Dothideomycetes</taxon>
        <taxon>Pleosporomycetidae</taxon>
        <taxon>Pleosporales</taxon>
        <taxon>Massarineae</taxon>
        <taxon>Didymosphaeriaceae</taxon>
        <taxon>Paraphaeosphaeria</taxon>
    </lineage>
</organism>
<evidence type="ECO:0000256" key="1">
    <source>
        <dbReference type="SAM" id="MobiDB-lite"/>
    </source>
</evidence>
<reference evidence="2" key="1">
    <citation type="journal article" date="2020" name="Mol. Plant Microbe Interact.">
        <title>Genome Sequence of the Biocontrol Agent Coniothyrium minitans strain Conio (IMI 134523).</title>
        <authorList>
            <person name="Patel D."/>
            <person name="Shittu T.A."/>
            <person name="Baroncelli R."/>
            <person name="Muthumeenakshi S."/>
            <person name="Osborne T.H."/>
            <person name="Janganan T.K."/>
            <person name="Sreenivasaprasad S."/>
        </authorList>
    </citation>
    <scope>NUCLEOTIDE SEQUENCE</scope>
    <source>
        <strain evidence="2">Conio</strain>
    </source>
</reference>